<dbReference type="Proteomes" id="UP001177021">
    <property type="component" value="Unassembled WGS sequence"/>
</dbReference>
<organism evidence="1 2">
    <name type="scientific">Trifolium pratense</name>
    <name type="common">Red clover</name>
    <dbReference type="NCBI Taxonomy" id="57577"/>
    <lineage>
        <taxon>Eukaryota</taxon>
        <taxon>Viridiplantae</taxon>
        <taxon>Streptophyta</taxon>
        <taxon>Embryophyta</taxon>
        <taxon>Tracheophyta</taxon>
        <taxon>Spermatophyta</taxon>
        <taxon>Magnoliopsida</taxon>
        <taxon>eudicotyledons</taxon>
        <taxon>Gunneridae</taxon>
        <taxon>Pentapetalae</taxon>
        <taxon>rosids</taxon>
        <taxon>fabids</taxon>
        <taxon>Fabales</taxon>
        <taxon>Fabaceae</taxon>
        <taxon>Papilionoideae</taxon>
        <taxon>50 kb inversion clade</taxon>
        <taxon>NPAAA clade</taxon>
        <taxon>Hologalegina</taxon>
        <taxon>IRL clade</taxon>
        <taxon>Trifolieae</taxon>
        <taxon>Trifolium</taxon>
    </lineage>
</organism>
<evidence type="ECO:0000313" key="1">
    <source>
        <dbReference type="EMBL" id="CAJ2635026.1"/>
    </source>
</evidence>
<proteinExistence type="predicted"/>
<protein>
    <submittedName>
        <fullName evidence="1">Uncharacterized protein</fullName>
    </submittedName>
</protein>
<reference evidence="1" key="1">
    <citation type="submission" date="2023-10" db="EMBL/GenBank/DDBJ databases">
        <authorList>
            <person name="Rodriguez Cubillos JULIANA M."/>
            <person name="De Vega J."/>
        </authorList>
    </citation>
    <scope>NUCLEOTIDE SEQUENCE</scope>
</reference>
<evidence type="ECO:0000313" key="2">
    <source>
        <dbReference type="Proteomes" id="UP001177021"/>
    </source>
</evidence>
<name>A0ACB0ISY3_TRIPR</name>
<comment type="caution">
    <text evidence="1">The sequence shown here is derived from an EMBL/GenBank/DDBJ whole genome shotgun (WGS) entry which is preliminary data.</text>
</comment>
<keyword evidence="2" id="KW-1185">Reference proteome</keyword>
<gene>
    <name evidence="1" type="ORF">MILVUS5_LOCUS5796</name>
</gene>
<sequence length="107" mass="12081">MSFNDEDWKGLTSNLEPGDNVEIFVAFGRGLIVKATTAYLIYGHSVTMETESTVNMEMEPSQEDNLQQSPDVKIELSPNAKKEPSQKPNKDIFTRLAKRTRQCLCLN</sequence>
<dbReference type="EMBL" id="CASHSV030000002">
    <property type="protein sequence ID" value="CAJ2635026.1"/>
    <property type="molecule type" value="Genomic_DNA"/>
</dbReference>
<accession>A0ACB0ISY3</accession>